<feature type="region of interest" description="Disordered" evidence="1">
    <location>
        <begin position="1"/>
        <end position="77"/>
    </location>
</feature>
<reference evidence="2" key="2">
    <citation type="submission" date="2010-07" db="EMBL/GenBank/DDBJ databases">
        <authorList>
            <consortium name="The Broad Institute Genome Sequencing Platform"/>
            <consortium name="Broad Institute Genome Sequencing Center for Infectious Disease"/>
            <person name="Ma L.-J."/>
            <person name="Dead R."/>
            <person name="Young S."/>
            <person name="Zeng Q."/>
            <person name="Koehrsen M."/>
            <person name="Alvarado L."/>
            <person name="Berlin A."/>
            <person name="Chapman S.B."/>
            <person name="Chen Z."/>
            <person name="Freedman E."/>
            <person name="Gellesch M."/>
            <person name="Goldberg J."/>
            <person name="Griggs A."/>
            <person name="Gujja S."/>
            <person name="Heilman E.R."/>
            <person name="Heiman D."/>
            <person name="Hepburn T."/>
            <person name="Howarth C."/>
            <person name="Jen D."/>
            <person name="Larson L."/>
            <person name="Mehta T."/>
            <person name="Neiman D."/>
            <person name="Pearson M."/>
            <person name="Roberts A."/>
            <person name="Saif S."/>
            <person name="Shea T."/>
            <person name="Shenoy N."/>
            <person name="Sisk P."/>
            <person name="Stolte C."/>
            <person name="Sykes S."/>
            <person name="Walk T."/>
            <person name="White J."/>
            <person name="Yandava C."/>
            <person name="Haas B."/>
            <person name="Nusbaum C."/>
            <person name="Birren B."/>
        </authorList>
    </citation>
    <scope>NUCLEOTIDE SEQUENCE</scope>
    <source>
        <strain evidence="2">R3-111a-1</strain>
    </source>
</reference>
<dbReference type="EMBL" id="GL385397">
    <property type="protein sequence ID" value="EJT76035.1"/>
    <property type="molecule type" value="Genomic_DNA"/>
</dbReference>
<name>J3NXF3_GAET3</name>
<dbReference type="AlphaFoldDB" id="J3NXF3"/>
<sequence length="77" mass="8119">MERNGSFSTLGQKETRQDPNDSSDALGDSQGFQAGGAGPKQQQRRVVGQPARTHQVPTLVRADGGARTLGGTLGRKQ</sequence>
<organism evidence="2">
    <name type="scientific">Gaeumannomyces tritici (strain R3-111a-1)</name>
    <name type="common">Wheat and barley take-all root rot fungus</name>
    <name type="synonym">Gaeumannomyces graminis var. tritici</name>
    <dbReference type="NCBI Taxonomy" id="644352"/>
    <lineage>
        <taxon>Eukaryota</taxon>
        <taxon>Fungi</taxon>
        <taxon>Dikarya</taxon>
        <taxon>Ascomycota</taxon>
        <taxon>Pezizomycotina</taxon>
        <taxon>Sordariomycetes</taxon>
        <taxon>Sordariomycetidae</taxon>
        <taxon>Magnaporthales</taxon>
        <taxon>Magnaporthaceae</taxon>
        <taxon>Gaeumannomyces</taxon>
    </lineage>
</organism>
<protein>
    <submittedName>
        <fullName evidence="2 3">Uncharacterized protein</fullName>
    </submittedName>
</protein>
<dbReference type="EnsemblFungi" id="EJT76035">
    <property type="protein sequence ID" value="EJT76035"/>
    <property type="gene ID" value="GGTG_05959"/>
</dbReference>
<reference evidence="3" key="4">
    <citation type="journal article" date="2015" name="G3 (Bethesda)">
        <title>Genome sequences of three phytopathogenic species of the Magnaporthaceae family of fungi.</title>
        <authorList>
            <person name="Okagaki L.H."/>
            <person name="Nunes C.C."/>
            <person name="Sailsbery J."/>
            <person name="Clay B."/>
            <person name="Brown D."/>
            <person name="John T."/>
            <person name="Oh Y."/>
            <person name="Young N."/>
            <person name="Fitzgerald M."/>
            <person name="Haas B.J."/>
            <person name="Zeng Q."/>
            <person name="Young S."/>
            <person name="Adiconis X."/>
            <person name="Fan L."/>
            <person name="Levin J.Z."/>
            <person name="Mitchell T.K."/>
            <person name="Okubara P.A."/>
            <person name="Farman M.L."/>
            <person name="Kohn L.M."/>
            <person name="Birren B."/>
            <person name="Ma L.-J."/>
            <person name="Dean R.A."/>
        </authorList>
    </citation>
    <scope>NUCLEOTIDE SEQUENCE</scope>
    <source>
        <strain evidence="3">R3-111a-1</strain>
    </source>
</reference>
<dbReference type="Proteomes" id="UP000006039">
    <property type="component" value="Unassembled WGS sequence"/>
</dbReference>
<gene>
    <name evidence="3" type="primary">20346417</name>
    <name evidence="2" type="ORF">GGTG_05959</name>
</gene>
<accession>J3NXF3</accession>
<dbReference type="RefSeq" id="XP_009222035.1">
    <property type="nucleotide sequence ID" value="XM_009223771.1"/>
</dbReference>
<reference evidence="2" key="3">
    <citation type="submission" date="2010-09" db="EMBL/GenBank/DDBJ databases">
        <title>Annotation of Gaeumannomyces graminis var. tritici R3-111a-1.</title>
        <authorList>
            <consortium name="The Broad Institute Genome Sequencing Platform"/>
            <person name="Ma L.-J."/>
            <person name="Dead R."/>
            <person name="Young S.K."/>
            <person name="Zeng Q."/>
            <person name="Gargeya S."/>
            <person name="Fitzgerald M."/>
            <person name="Haas B."/>
            <person name="Abouelleil A."/>
            <person name="Alvarado L."/>
            <person name="Arachchi H.M."/>
            <person name="Berlin A."/>
            <person name="Brown A."/>
            <person name="Chapman S.B."/>
            <person name="Chen Z."/>
            <person name="Dunbar C."/>
            <person name="Freedman E."/>
            <person name="Gearin G."/>
            <person name="Gellesch M."/>
            <person name="Goldberg J."/>
            <person name="Griggs A."/>
            <person name="Gujja S."/>
            <person name="Heiman D."/>
            <person name="Howarth C."/>
            <person name="Larson L."/>
            <person name="Lui A."/>
            <person name="MacDonald P.J.P."/>
            <person name="Mehta T."/>
            <person name="Montmayeur A."/>
            <person name="Murphy C."/>
            <person name="Neiman D."/>
            <person name="Pearson M."/>
            <person name="Priest M."/>
            <person name="Roberts A."/>
            <person name="Saif S."/>
            <person name="Shea T."/>
            <person name="Shenoy N."/>
            <person name="Sisk P."/>
            <person name="Stolte C."/>
            <person name="Sykes S."/>
            <person name="Yandava C."/>
            <person name="Wortman J."/>
            <person name="Nusbaum C."/>
            <person name="Birren B."/>
        </authorList>
    </citation>
    <scope>NUCLEOTIDE SEQUENCE</scope>
    <source>
        <strain evidence="2">R3-111a-1</strain>
    </source>
</reference>
<evidence type="ECO:0000313" key="4">
    <source>
        <dbReference type="Proteomes" id="UP000006039"/>
    </source>
</evidence>
<reference evidence="3" key="5">
    <citation type="submission" date="2018-04" db="UniProtKB">
        <authorList>
            <consortium name="EnsemblFungi"/>
        </authorList>
    </citation>
    <scope>IDENTIFICATION</scope>
    <source>
        <strain evidence="3">R3-111a-1</strain>
    </source>
</reference>
<evidence type="ECO:0000313" key="2">
    <source>
        <dbReference type="EMBL" id="EJT76035.1"/>
    </source>
</evidence>
<dbReference type="GeneID" id="20346417"/>
<feature type="compositionally biased region" description="Polar residues" evidence="1">
    <location>
        <begin position="1"/>
        <end position="12"/>
    </location>
</feature>
<keyword evidence="4" id="KW-1185">Reference proteome</keyword>
<reference evidence="4" key="1">
    <citation type="submission" date="2010-07" db="EMBL/GenBank/DDBJ databases">
        <title>The genome sequence of Gaeumannomyces graminis var. tritici strain R3-111a-1.</title>
        <authorList>
            <consortium name="The Broad Institute Genome Sequencing Platform"/>
            <person name="Ma L.-J."/>
            <person name="Dead R."/>
            <person name="Young S."/>
            <person name="Zeng Q."/>
            <person name="Koehrsen M."/>
            <person name="Alvarado L."/>
            <person name="Berlin A."/>
            <person name="Chapman S.B."/>
            <person name="Chen Z."/>
            <person name="Freedman E."/>
            <person name="Gellesch M."/>
            <person name="Goldberg J."/>
            <person name="Griggs A."/>
            <person name="Gujja S."/>
            <person name="Heilman E.R."/>
            <person name="Heiman D."/>
            <person name="Hepburn T."/>
            <person name="Howarth C."/>
            <person name="Jen D."/>
            <person name="Larson L."/>
            <person name="Mehta T."/>
            <person name="Neiman D."/>
            <person name="Pearson M."/>
            <person name="Roberts A."/>
            <person name="Saif S."/>
            <person name="Shea T."/>
            <person name="Shenoy N."/>
            <person name="Sisk P."/>
            <person name="Stolte C."/>
            <person name="Sykes S."/>
            <person name="Walk T."/>
            <person name="White J."/>
            <person name="Yandava C."/>
            <person name="Haas B."/>
            <person name="Nusbaum C."/>
            <person name="Birren B."/>
        </authorList>
    </citation>
    <scope>NUCLEOTIDE SEQUENCE [LARGE SCALE GENOMIC DNA]</scope>
    <source>
        <strain evidence="4">R3-111a-1</strain>
    </source>
</reference>
<feature type="compositionally biased region" description="Gly residues" evidence="1">
    <location>
        <begin position="67"/>
        <end position="77"/>
    </location>
</feature>
<dbReference type="HOGENOM" id="CLU_2638202_0_0_1"/>
<proteinExistence type="predicted"/>
<evidence type="ECO:0000313" key="3">
    <source>
        <dbReference type="EnsemblFungi" id="EJT76035"/>
    </source>
</evidence>
<evidence type="ECO:0000256" key="1">
    <source>
        <dbReference type="SAM" id="MobiDB-lite"/>
    </source>
</evidence>
<dbReference type="VEuPathDB" id="FungiDB:GGTG_05959"/>